<evidence type="ECO:0000313" key="3">
    <source>
        <dbReference type="Proteomes" id="UP000199361"/>
    </source>
</evidence>
<feature type="transmembrane region" description="Helical" evidence="1">
    <location>
        <begin position="32"/>
        <end position="56"/>
    </location>
</feature>
<dbReference type="EMBL" id="FOHX01000001">
    <property type="protein sequence ID" value="SES91597.1"/>
    <property type="molecule type" value="Genomic_DNA"/>
</dbReference>
<keyword evidence="1" id="KW-1133">Transmembrane helix</keyword>
<keyword evidence="3" id="KW-1185">Reference proteome</keyword>
<reference evidence="2 3" key="1">
    <citation type="submission" date="2016-10" db="EMBL/GenBank/DDBJ databases">
        <authorList>
            <person name="de Groot N.N."/>
        </authorList>
    </citation>
    <scope>NUCLEOTIDE SEQUENCE [LARGE SCALE GENOMIC DNA]</scope>
    <source>
        <strain evidence="2 3">CGMCC 4.5598</strain>
    </source>
</reference>
<dbReference type="Proteomes" id="UP000199361">
    <property type="component" value="Unassembled WGS sequence"/>
</dbReference>
<name>A0A1I0ACV8_9ACTN</name>
<sequence length="65" mass="6469">MGALIAALSVAFGAIAALVSWLILNALGADGVTIFTVSGAALLGVPTLVIGLVAFARSFGKERKP</sequence>
<keyword evidence="1" id="KW-0472">Membrane</keyword>
<protein>
    <submittedName>
        <fullName evidence="2">Uncharacterized protein</fullName>
    </submittedName>
</protein>
<evidence type="ECO:0000313" key="2">
    <source>
        <dbReference type="EMBL" id="SES91597.1"/>
    </source>
</evidence>
<dbReference type="RefSeq" id="WP_143082079.1">
    <property type="nucleotide sequence ID" value="NZ_FOHX01000001.1"/>
</dbReference>
<dbReference type="AlphaFoldDB" id="A0A1I0ACV8"/>
<proteinExistence type="predicted"/>
<accession>A0A1I0ACV8</accession>
<organism evidence="2 3">
    <name type="scientific">Nonomuraea wenchangensis</name>
    <dbReference type="NCBI Taxonomy" id="568860"/>
    <lineage>
        <taxon>Bacteria</taxon>
        <taxon>Bacillati</taxon>
        <taxon>Actinomycetota</taxon>
        <taxon>Actinomycetes</taxon>
        <taxon>Streptosporangiales</taxon>
        <taxon>Streptosporangiaceae</taxon>
        <taxon>Nonomuraea</taxon>
    </lineage>
</organism>
<evidence type="ECO:0000256" key="1">
    <source>
        <dbReference type="SAM" id="Phobius"/>
    </source>
</evidence>
<keyword evidence="1" id="KW-0812">Transmembrane</keyword>
<gene>
    <name evidence="2" type="ORF">SAMN05421811_101738</name>
</gene>